<evidence type="ECO:0000256" key="3">
    <source>
        <dbReference type="ARBA" id="ARBA00022840"/>
    </source>
</evidence>
<dbReference type="GO" id="GO:0016874">
    <property type="term" value="F:ligase activity"/>
    <property type="evidence" value="ECO:0007669"/>
    <property type="project" value="UniProtKB-KW"/>
</dbReference>
<dbReference type="InterPro" id="IPR052032">
    <property type="entry name" value="ATP-dep_AA_Ligase"/>
</dbReference>
<sequence length="422" mass="46017">MNPLNNGAPRVLIIAPHGSYRTAAFIQAAEQLAIKTLIASDGKHSLISAYAQGVHLDFTKPDSLYAQLLNAIQDYNVVGVIATDDYTTELAARIAQALDLPHNDPAAVLLTQRKDLARVQLERHGVSKPVHWRLDLESDLAPQLDSIVYPVVVKPVSLSGSRGVIRANDQTELLNAVDRIRRLLHSMNDLPADSIRYVLVEEFIAGDEIAVEGMLYQGELTLLTVFDKPEPLNGPYFEESYYISPSKLPGSVKQQVSDVLQQACNAYGLSDGPIHAECRLRDGKIYVIEVAARTIGGLCARLLNVGTGHSLEEIVLTQAMGQRLVPEPQQQAAGVLMIPIPKAGILKRVEGLLAAQAVAHIDEISIQIREGHELIPLPDGASYLGFIFAYADTTDEVEYALRTAHAHLNFVIAPIWKLSKAG</sequence>
<dbReference type="GO" id="GO:0046872">
    <property type="term" value="F:metal ion binding"/>
    <property type="evidence" value="ECO:0007669"/>
    <property type="project" value="InterPro"/>
</dbReference>
<evidence type="ECO:0000313" key="5">
    <source>
        <dbReference type="EMBL" id="VAW94648.1"/>
    </source>
</evidence>
<dbReference type="GO" id="GO:0005524">
    <property type="term" value="F:ATP binding"/>
    <property type="evidence" value="ECO:0007669"/>
    <property type="project" value="UniProtKB-KW"/>
</dbReference>
<dbReference type="InterPro" id="IPR011761">
    <property type="entry name" value="ATP-grasp"/>
</dbReference>
<reference evidence="5" key="1">
    <citation type="submission" date="2018-06" db="EMBL/GenBank/DDBJ databases">
        <authorList>
            <person name="Zhirakovskaya E."/>
        </authorList>
    </citation>
    <scope>NUCLEOTIDE SEQUENCE</scope>
</reference>
<dbReference type="Pfam" id="PF18603">
    <property type="entry name" value="LAL_C2"/>
    <property type="match status" value="1"/>
</dbReference>
<keyword evidence="1" id="KW-0436">Ligase</keyword>
<dbReference type="SUPFAM" id="SSF56059">
    <property type="entry name" value="Glutathione synthetase ATP-binding domain-like"/>
    <property type="match status" value="1"/>
</dbReference>
<dbReference type="Gene3D" id="3.30.470.20">
    <property type="entry name" value="ATP-grasp fold, B domain"/>
    <property type="match status" value="1"/>
</dbReference>
<feature type="domain" description="ATP-grasp" evidence="4">
    <location>
        <begin position="118"/>
        <end position="320"/>
    </location>
</feature>
<evidence type="ECO:0000256" key="1">
    <source>
        <dbReference type="ARBA" id="ARBA00022598"/>
    </source>
</evidence>
<dbReference type="EMBL" id="UOFR01000029">
    <property type="protein sequence ID" value="VAW94648.1"/>
    <property type="molecule type" value="Genomic_DNA"/>
</dbReference>
<dbReference type="Gene3D" id="3.40.50.20">
    <property type="match status" value="1"/>
</dbReference>
<evidence type="ECO:0000259" key="4">
    <source>
        <dbReference type="PROSITE" id="PS50975"/>
    </source>
</evidence>
<gene>
    <name evidence="5" type="ORF">MNBD_GAMMA21-2997</name>
</gene>
<protein>
    <recommendedName>
        <fullName evidence="4">ATP-grasp domain-containing protein</fullName>
    </recommendedName>
</protein>
<accession>A0A3B0ZMJ1</accession>
<keyword evidence="2" id="KW-0547">Nucleotide-binding</keyword>
<dbReference type="InterPro" id="IPR041472">
    <property type="entry name" value="BL00235/CARNS1_N"/>
</dbReference>
<dbReference type="Pfam" id="PF13535">
    <property type="entry name" value="ATP-grasp_4"/>
    <property type="match status" value="1"/>
</dbReference>
<dbReference type="AlphaFoldDB" id="A0A3B0ZMJ1"/>
<name>A0A3B0ZMJ1_9ZZZZ</name>
<dbReference type="PANTHER" id="PTHR43585:SF2">
    <property type="entry name" value="ATP-GRASP ENZYME FSQD"/>
    <property type="match status" value="1"/>
</dbReference>
<dbReference type="Pfam" id="PF18130">
    <property type="entry name" value="ATPgrasp_N"/>
    <property type="match status" value="1"/>
</dbReference>
<dbReference type="PANTHER" id="PTHR43585">
    <property type="entry name" value="FUMIPYRROLE BIOSYNTHESIS PROTEIN C"/>
    <property type="match status" value="1"/>
</dbReference>
<dbReference type="PROSITE" id="PS50975">
    <property type="entry name" value="ATP_GRASP"/>
    <property type="match status" value="1"/>
</dbReference>
<proteinExistence type="predicted"/>
<organism evidence="5">
    <name type="scientific">hydrothermal vent metagenome</name>
    <dbReference type="NCBI Taxonomy" id="652676"/>
    <lineage>
        <taxon>unclassified sequences</taxon>
        <taxon>metagenomes</taxon>
        <taxon>ecological metagenomes</taxon>
    </lineage>
</organism>
<dbReference type="InterPro" id="IPR040570">
    <property type="entry name" value="LAL_C2"/>
</dbReference>
<evidence type="ECO:0000256" key="2">
    <source>
        <dbReference type="ARBA" id="ARBA00022741"/>
    </source>
</evidence>
<keyword evidence="3" id="KW-0067">ATP-binding</keyword>